<dbReference type="Gene3D" id="1.20.140.10">
    <property type="entry name" value="Butyryl-CoA Dehydrogenase, subunit A, domain 3"/>
    <property type="match status" value="1"/>
</dbReference>
<evidence type="ECO:0000256" key="3">
    <source>
        <dbReference type="ARBA" id="ARBA00022630"/>
    </source>
</evidence>
<keyword evidence="10" id="KW-1185">Reference proteome</keyword>
<feature type="domain" description="Acyl-CoA oxidase/dehydrogenase middle" evidence="7">
    <location>
        <begin position="119"/>
        <end position="208"/>
    </location>
</feature>
<gene>
    <name evidence="9" type="ORF">QWJ41_19400</name>
</gene>
<evidence type="ECO:0000256" key="5">
    <source>
        <dbReference type="RuleBase" id="RU362125"/>
    </source>
</evidence>
<dbReference type="InterPro" id="IPR006089">
    <property type="entry name" value="Acyl-CoA_DH_CS"/>
</dbReference>
<comment type="similarity">
    <text evidence="2 5">Belongs to the acyl-CoA dehydrogenase family.</text>
</comment>
<evidence type="ECO:0000259" key="8">
    <source>
        <dbReference type="Pfam" id="PF02771"/>
    </source>
</evidence>
<dbReference type="InterPro" id="IPR013786">
    <property type="entry name" value="AcylCoA_DH/ox_N"/>
</dbReference>
<evidence type="ECO:0000259" key="6">
    <source>
        <dbReference type="Pfam" id="PF00441"/>
    </source>
</evidence>
<dbReference type="SUPFAM" id="SSF47203">
    <property type="entry name" value="Acyl-CoA dehydrogenase C-terminal domain-like"/>
    <property type="match status" value="1"/>
</dbReference>
<organism evidence="9 10">
    <name type="scientific">Nocardioides cremeus</name>
    <dbReference type="NCBI Taxonomy" id="3058044"/>
    <lineage>
        <taxon>Bacteria</taxon>
        <taxon>Bacillati</taxon>
        <taxon>Actinomycetota</taxon>
        <taxon>Actinomycetes</taxon>
        <taxon>Propionibacteriales</taxon>
        <taxon>Nocardioidaceae</taxon>
        <taxon>Nocardioides</taxon>
    </lineage>
</organism>
<dbReference type="PROSITE" id="PS00072">
    <property type="entry name" value="ACYL_COA_DH_1"/>
    <property type="match status" value="1"/>
</dbReference>
<dbReference type="InterPro" id="IPR036250">
    <property type="entry name" value="AcylCo_DH-like_C"/>
</dbReference>
<name>A0ABT8TVA7_9ACTN</name>
<protein>
    <submittedName>
        <fullName evidence="9">Acyl-CoA dehydrogenase family protein</fullName>
    </submittedName>
</protein>
<dbReference type="PANTHER" id="PTHR43884:SF12">
    <property type="entry name" value="ISOVALERYL-COA DEHYDROGENASE, MITOCHONDRIAL-RELATED"/>
    <property type="match status" value="1"/>
</dbReference>
<reference evidence="9" key="1">
    <citation type="submission" date="2023-06" db="EMBL/GenBank/DDBJ databases">
        <title>Genome sequence of Nocardioides sp. SOB44.</title>
        <authorList>
            <person name="Zhang G."/>
        </authorList>
    </citation>
    <scope>NUCLEOTIDE SEQUENCE</scope>
    <source>
        <strain evidence="9">SOB44</strain>
    </source>
</reference>
<dbReference type="PANTHER" id="PTHR43884">
    <property type="entry name" value="ACYL-COA DEHYDROGENASE"/>
    <property type="match status" value="1"/>
</dbReference>
<dbReference type="SUPFAM" id="SSF56645">
    <property type="entry name" value="Acyl-CoA dehydrogenase NM domain-like"/>
    <property type="match status" value="1"/>
</dbReference>
<dbReference type="InterPro" id="IPR006091">
    <property type="entry name" value="Acyl-CoA_Oxase/DH_mid-dom"/>
</dbReference>
<keyword evidence="4 5" id="KW-0274">FAD</keyword>
<dbReference type="Gene3D" id="2.40.110.10">
    <property type="entry name" value="Butyryl-CoA Dehydrogenase, subunit A, domain 2"/>
    <property type="match status" value="1"/>
</dbReference>
<dbReference type="Proteomes" id="UP001168363">
    <property type="component" value="Unassembled WGS sequence"/>
</dbReference>
<dbReference type="InterPro" id="IPR046373">
    <property type="entry name" value="Acyl-CoA_Oxase/DH_mid-dom_sf"/>
</dbReference>
<dbReference type="InterPro" id="IPR009075">
    <property type="entry name" value="AcylCo_DH/oxidase_C"/>
</dbReference>
<accession>A0ABT8TVA7</accession>
<evidence type="ECO:0000256" key="2">
    <source>
        <dbReference type="ARBA" id="ARBA00009347"/>
    </source>
</evidence>
<keyword evidence="3 5" id="KW-0285">Flavoprotein</keyword>
<proteinExistence type="inferred from homology"/>
<feature type="domain" description="Acyl-CoA dehydrogenase/oxidase N-terminal" evidence="8">
    <location>
        <begin position="5"/>
        <end position="115"/>
    </location>
</feature>
<dbReference type="CDD" id="cd00567">
    <property type="entry name" value="ACAD"/>
    <property type="match status" value="1"/>
</dbReference>
<evidence type="ECO:0000256" key="1">
    <source>
        <dbReference type="ARBA" id="ARBA00001974"/>
    </source>
</evidence>
<dbReference type="Pfam" id="PF02770">
    <property type="entry name" value="Acyl-CoA_dh_M"/>
    <property type="match status" value="1"/>
</dbReference>
<sequence length="378" mass="40503">MTDHDELADFRDSVRAFARKSFLEGYLERAQGAPYPRDTLMDLGRNGLLGLCVPEEQGGQGSDLQALGIACEEVSYADAACGYQVFANNVTADLLVKSASEEAVRRWLGPVIAGEAVCAIALTEPASGSDAQALSAKAVPVDGGWELSGEKTSITQGPDADLAIIVARQTDTGRISAFVVPMDSPGLSGQRFADPGFRPVGRGSIAMEGVFVPHSHQLGQGGEGFAMIMNEFDLTRTLIAFMVVGIAQRAIDLTIEHIKTRTSFGKPLSHYQGVTFPIAEHLTYLTAIRALATSTLEARSNARPHTVEAAMLKWWAPQVGFQAVQDCIVLHGHVGWSEEMPLQALLRDVSGFQIGDGTPQIQKLIIARSAIGREVMGR</sequence>
<feature type="domain" description="Acyl-CoA dehydrogenase/oxidase C-terminal" evidence="6">
    <location>
        <begin position="222"/>
        <end position="370"/>
    </location>
</feature>
<dbReference type="Pfam" id="PF00441">
    <property type="entry name" value="Acyl-CoA_dh_1"/>
    <property type="match status" value="1"/>
</dbReference>
<dbReference type="InterPro" id="IPR037069">
    <property type="entry name" value="AcylCoA_DH/ox_N_sf"/>
</dbReference>
<evidence type="ECO:0000259" key="7">
    <source>
        <dbReference type="Pfam" id="PF02770"/>
    </source>
</evidence>
<dbReference type="PIRSF" id="PIRSF016578">
    <property type="entry name" value="HsaA"/>
    <property type="match status" value="1"/>
</dbReference>
<keyword evidence="5" id="KW-0560">Oxidoreductase</keyword>
<dbReference type="EMBL" id="JAULSC010000031">
    <property type="protein sequence ID" value="MDO3397900.1"/>
    <property type="molecule type" value="Genomic_DNA"/>
</dbReference>
<comment type="caution">
    <text evidence="9">The sequence shown here is derived from an EMBL/GenBank/DDBJ whole genome shotgun (WGS) entry which is preliminary data.</text>
</comment>
<dbReference type="Pfam" id="PF02771">
    <property type="entry name" value="Acyl-CoA_dh_N"/>
    <property type="match status" value="1"/>
</dbReference>
<dbReference type="Gene3D" id="1.10.540.10">
    <property type="entry name" value="Acyl-CoA dehydrogenase/oxidase, N-terminal domain"/>
    <property type="match status" value="1"/>
</dbReference>
<dbReference type="RefSeq" id="WP_082563434.1">
    <property type="nucleotide sequence ID" value="NZ_JAULSC010000031.1"/>
</dbReference>
<comment type="cofactor">
    <cofactor evidence="1 5">
        <name>FAD</name>
        <dbReference type="ChEBI" id="CHEBI:57692"/>
    </cofactor>
</comment>
<evidence type="ECO:0000313" key="10">
    <source>
        <dbReference type="Proteomes" id="UP001168363"/>
    </source>
</evidence>
<dbReference type="InterPro" id="IPR009100">
    <property type="entry name" value="AcylCoA_DH/oxidase_NM_dom_sf"/>
</dbReference>
<evidence type="ECO:0000256" key="4">
    <source>
        <dbReference type="ARBA" id="ARBA00022827"/>
    </source>
</evidence>
<evidence type="ECO:0000313" key="9">
    <source>
        <dbReference type="EMBL" id="MDO3397900.1"/>
    </source>
</evidence>